<keyword evidence="3 4" id="KW-0808">Transferase</keyword>
<dbReference type="PANTHER" id="PTHR43453:SF3">
    <property type="entry name" value="TRNA_RRNA METHYLTRANSFERASE SPOU TYPE DOMAIN-CONTAINING PROTEIN"/>
    <property type="match status" value="1"/>
</dbReference>
<sequence>MTEENILSPDDRAFCDYLEGVITEHKRNLIHTVLQDRTRWVSVVLENIYKPHNASAIMRTCDCFGVQDLYMIEQESQYRLNPYVAKGAGRWVDVHQFHEENTSNTRLCYEQLKAKGYKIYATSPHAEGVSVSDIPLDQKVAIVLGNEHQGLSDEALELADAYVTLPMYGFTESFNISVTAAICLHDLTERLHKSDIEFKLNENEKEALKYHWYQSLVKNLPKHRKGFENKKSS</sequence>
<dbReference type="EC" id="2.1.1.34" evidence="4"/>
<dbReference type="GO" id="GO:0000049">
    <property type="term" value="F:tRNA binding"/>
    <property type="evidence" value="ECO:0007669"/>
    <property type="project" value="UniProtKB-UniRule"/>
</dbReference>
<dbReference type="GO" id="GO:0141100">
    <property type="term" value="F:tRNA (guanine(18)-2'-O)-methyltransferase activity"/>
    <property type="evidence" value="ECO:0007669"/>
    <property type="project" value="UniProtKB-UniRule"/>
</dbReference>
<dbReference type="RefSeq" id="WP_309941913.1">
    <property type="nucleotide sequence ID" value="NZ_AP025305.1"/>
</dbReference>
<evidence type="ECO:0000259" key="5">
    <source>
        <dbReference type="Pfam" id="PF00588"/>
    </source>
</evidence>
<keyword evidence="4" id="KW-0819">tRNA processing</keyword>
<evidence type="ECO:0000256" key="1">
    <source>
        <dbReference type="ARBA" id="ARBA00022555"/>
    </source>
</evidence>
<reference evidence="6" key="1">
    <citation type="submission" date="2023-07" db="EMBL/GenBank/DDBJ databases">
        <title>Genomic Encyclopedia of Type Strains, Phase IV (KMG-IV): sequencing the most valuable type-strain genomes for metagenomic binning, comparative biology and taxonomic classification.</title>
        <authorList>
            <person name="Goeker M."/>
        </authorList>
    </citation>
    <scope>NUCLEOTIDE SEQUENCE</scope>
    <source>
        <strain evidence="6">DSM 26174</strain>
    </source>
</reference>
<accession>A0AAE3XTC0</accession>
<keyword evidence="1 4" id="KW-0820">tRNA-binding</keyword>
<keyword evidence="2 4" id="KW-0489">Methyltransferase</keyword>
<dbReference type="PANTHER" id="PTHR43453">
    <property type="entry name" value="RRNA METHYLASE-LIKE"/>
    <property type="match status" value="1"/>
</dbReference>
<dbReference type="Pfam" id="PF00588">
    <property type="entry name" value="SpoU_methylase"/>
    <property type="match status" value="1"/>
</dbReference>
<comment type="similarity">
    <text evidence="4">Belongs to the class IV-like SAM-binding methyltransferase superfamily. RNA methyltransferase TrmH family.</text>
</comment>
<dbReference type="InterPro" id="IPR029026">
    <property type="entry name" value="tRNA_m1G_MTases_N"/>
</dbReference>
<dbReference type="CDD" id="cd18092">
    <property type="entry name" value="SpoU-like_TrmH"/>
    <property type="match status" value="1"/>
</dbReference>
<dbReference type="AlphaFoldDB" id="A0AAE3XTC0"/>
<protein>
    <recommendedName>
        <fullName evidence="4">tRNA (guanosine(18)-2'-O)-methyltransferase</fullName>
        <ecNumber evidence="4">2.1.1.34</ecNumber>
    </recommendedName>
    <alternativeName>
        <fullName evidence="4">tRNA [Gm18] methyltransferase</fullName>
    </alternativeName>
</protein>
<dbReference type="GO" id="GO:0002938">
    <property type="term" value="P:tRNA guanine ribose methylation"/>
    <property type="evidence" value="ECO:0007669"/>
    <property type="project" value="UniProtKB-UniRule"/>
</dbReference>
<dbReference type="InterPro" id="IPR001537">
    <property type="entry name" value="SpoU_MeTrfase"/>
</dbReference>
<name>A0AAE3XTC0_9BACT</name>
<dbReference type="Gene3D" id="3.40.1280.10">
    <property type="match status" value="1"/>
</dbReference>
<proteinExistence type="inferred from homology"/>
<keyword evidence="4" id="KW-0694">RNA-binding</keyword>
<evidence type="ECO:0000313" key="6">
    <source>
        <dbReference type="EMBL" id="MDR6241279.1"/>
    </source>
</evidence>
<dbReference type="InterPro" id="IPR033671">
    <property type="entry name" value="TrmH"/>
</dbReference>
<evidence type="ECO:0000256" key="2">
    <source>
        <dbReference type="ARBA" id="ARBA00022603"/>
    </source>
</evidence>
<comment type="catalytic activity">
    <reaction evidence="4">
        <text>guanosine(18) in tRNA + S-adenosyl-L-methionine = 2'-O-methylguanosine(18) in tRNA + S-adenosyl-L-homocysteine + H(+)</text>
        <dbReference type="Rhea" id="RHEA:20077"/>
        <dbReference type="Rhea" id="RHEA-COMP:10190"/>
        <dbReference type="Rhea" id="RHEA-COMP:10192"/>
        <dbReference type="ChEBI" id="CHEBI:15378"/>
        <dbReference type="ChEBI" id="CHEBI:57856"/>
        <dbReference type="ChEBI" id="CHEBI:59789"/>
        <dbReference type="ChEBI" id="CHEBI:74269"/>
        <dbReference type="ChEBI" id="CHEBI:74445"/>
        <dbReference type="EC" id="2.1.1.34"/>
    </reaction>
</comment>
<feature type="binding site" evidence="4">
    <location>
        <position position="122"/>
    </location>
    <ligand>
        <name>S-adenosyl-L-methionine</name>
        <dbReference type="ChEBI" id="CHEBI:59789"/>
    </ligand>
</feature>
<dbReference type="SUPFAM" id="SSF75217">
    <property type="entry name" value="alpha/beta knot"/>
    <property type="match status" value="1"/>
</dbReference>
<evidence type="ECO:0000313" key="7">
    <source>
        <dbReference type="Proteomes" id="UP001185092"/>
    </source>
</evidence>
<comment type="function">
    <text evidence="4">Catalyzes the 2'-O methylation of guanosine at position 18 in tRNA.</text>
</comment>
<evidence type="ECO:0000256" key="4">
    <source>
        <dbReference type="HAMAP-Rule" id="MF_02060"/>
    </source>
</evidence>
<dbReference type="HAMAP" id="MF_02060">
    <property type="entry name" value="tRNA_methyltr_TrmH"/>
    <property type="match status" value="1"/>
</dbReference>
<feature type="domain" description="tRNA/rRNA methyltransferase SpoU type" evidence="5">
    <location>
        <begin position="42"/>
        <end position="185"/>
    </location>
</feature>
<keyword evidence="4" id="KW-0949">S-adenosyl-L-methionine</keyword>
<comment type="caution">
    <text evidence="4">Lacks conserved residue(s) required for the propagation of feature annotation.</text>
</comment>
<evidence type="ECO:0000256" key="3">
    <source>
        <dbReference type="ARBA" id="ARBA00022679"/>
    </source>
</evidence>
<feature type="binding site" evidence="4">
    <location>
        <position position="165"/>
    </location>
    <ligand>
        <name>S-adenosyl-L-methionine</name>
        <dbReference type="ChEBI" id="CHEBI:59789"/>
    </ligand>
</feature>
<dbReference type="EMBL" id="JAVDQD010000007">
    <property type="protein sequence ID" value="MDR6241279.1"/>
    <property type="molecule type" value="Genomic_DNA"/>
</dbReference>
<gene>
    <name evidence="4" type="primary">trmH</name>
    <name evidence="6" type="ORF">HNQ88_004357</name>
</gene>
<organism evidence="6 7">
    <name type="scientific">Aureibacter tunicatorum</name>
    <dbReference type="NCBI Taxonomy" id="866807"/>
    <lineage>
        <taxon>Bacteria</taxon>
        <taxon>Pseudomonadati</taxon>
        <taxon>Bacteroidota</taxon>
        <taxon>Cytophagia</taxon>
        <taxon>Cytophagales</taxon>
        <taxon>Persicobacteraceae</taxon>
        <taxon>Aureibacter</taxon>
    </lineage>
</organism>
<dbReference type="Proteomes" id="UP001185092">
    <property type="component" value="Unassembled WGS sequence"/>
</dbReference>
<dbReference type="InterPro" id="IPR029028">
    <property type="entry name" value="Alpha/beta_knot_MTases"/>
</dbReference>
<comment type="caution">
    <text evidence="6">The sequence shown here is derived from an EMBL/GenBank/DDBJ whole genome shotgun (WGS) entry which is preliminary data.</text>
</comment>
<keyword evidence="7" id="KW-1185">Reference proteome</keyword>